<dbReference type="EMBL" id="PGOL01043391">
    <property type="protein sequence ID" value="PKH90898.1"/>
    <property type="molecule type" value="Genomic_DNA"/>
</dbReference>
<dbReference type="PANTHER" id="PTHR48046:SF1">
    <property type="entry name" value="GLYCOSYLTRANSFERASE-RELATED"/>
    <property type="match status" value="1"/>
</dbReference>
<proteinExistence type="predicted"/>
<feature type="compositionally biased region" description="Basic and acidic residues" evidence="2">
    <location>
        <begin position="79"/>
        <end position="88"/>
    </location>
</feature>
<evidence type="ECO:0000256" key="2">
    <source>
        <dbReference type="SAM" id="MobiDB-lite"/>
    </source>
</evidence>
<comment type="caution">
    <text evidence="3">The sequence shown here is derived from an EMBL/GenBank/DDBJ whole genome shotgun (WGS) entry which is preliminary data.</text>
</comment>
<sequence length="88" mass="10223">MNATLLAEEIRVAIRPKVLPSKKTVGREEMRRLVRRVMVNEEGNAIRKKEDCKVRLLEEPTRKKNTEKSNVQLTSSRMNEPHAIRLSN</sequence>
<dbReference type="Gene3D" id="3.40.50.2000">
    <property type="entry name" value="Glycogen Phosphorylase B"/>
    <property type="match status" value="1"/>
</dbReference>
<gene>
    <name evidence="3" type="ORF">CRG98_049872</name>
</gene>
<keyword evidence="4" id="KW-1185">Reference proteome</keyword>
<evidence type="ECO:0000313" key="3">
    <source>
        <dbReference type="EMBL" id="PKH90898.1"/>
    </source>
</evidence>
<protein>
    <submittedName>
        <fullName evidence="3">Uncharacterized protein</fullName>
    </submittedName>
</protein>
<dbReference type="GO" id="GO:0016757">
    <property type="term" value="F:glycosyltransferase activity"/>
    <property type="evidence" value="ECO:0007669"/>
    <property type="project" value="UniProtKB-KW"/>
</dbReference>
<organism evidence="3 4">
    <name type="scientific">Punica granatum</name>
    <name type="common">Pomegranate</name>
    <dbReference type="NCBI Taxonomy" id="22663"/>
    <lineage>
        <taxon>Eukaryota</taxon>
        <taxon>Viridiplantae</taxon>
        <taxon>Streptophyta</taxon>
        <taxon>Embryophyta</taxon>
        <taxon>Tracheophyta</taxon>
        <taxon>Spermatophyta</taxon>
        <taxon>Magnoliopsida</taxon>
        <taxon>eudicotyledons</taxon>
        <taxon>Gunneridae</taxon>
        <taxon>Pentapetalae</taxon>
        <taxon>rosids</taxon>
        <taxon>malvids</taxon>
        <taxon>Myrtales</taxon>
        <taxon>Lythraceae</taxon>
        <taxon>Punica</taxon>
    </lineage>
</organism>
<keyword evidence="1" id="KW-0808">Transferase</keyword>
<dbReference type="AlphaFoldDB" id="A0A2I0H1R1"/>
<dbReference type="Proteomes" id="UP000233551">
    <property type="component" value="Unassembled WGS sequence"/>
</dbReference>
<keyword evidence="1" id="KW-0328">Glycosyltransferase</keyword>
<evidence type="ECO:0000256" key="1">
    <source>
        <dbReference type="ARBA" id="ARBA00022676"/>
    </source>
</evidence>
<feature type="compositionally biased region" description="Polar residues" evidence="2">
    <location>
        <begin position="68"/>
        <end position="78"/>
    </location>
</feature>
<reference evidence="3 4" key="1">
    <citation type="submission" date="2017-11" db="EMBL/GenBank/DDBJ databases">
        <title>De-novo sequencing of pomegranate (Punica granatum L.) genome.</title>
        <authorList>
            <person name="Akparov Z."/>
            <person name="Amiraslanov A."/>
            <person name="Hajiyeva S."/>
            <person name="Abbasov M."/>
            <person name="Kaur K."/>
            <person name="Hamwieh A."/>
            <person name="Solovyev V."/>
            <person name="Salamov A."/>
            <person name="Braich B."/>
            <person name="Kosarev P."/>
            <person name="Mahmoud A."/>
            <person name="Hajiyev E."/>
            <person name="Babayeva S."/>
            <person name="Izzatullayeva V."/>
            <person name="Mammadov A."/>
            <person name="Mammadov A."/>
            <person name="Sharifova S."/>
            <person name="Ojaghi J."/>
            <person name="Eynullazada K."/>
            <person name="Bayramov B."/>
            <person name="Abdulazimova A."/>
            <person name="Shahmuradov I."/>
        </authorList>
    </citation>
    <scope>NUCLEOTIDE SEQUENCE [LARGE SCALE GENOMIC DNA]</scope>
    <source>
        <strain evidence="4">cv. AG2017</strain>
        <tissue evidence="3">Leaf</tissue>
    </source>
</reference>
<evidence type="ECO:0000313" key="4">
    <source>
        <dbReference type="Proteomes" id="UP000233551"/>
    </source>
</evidence>
<dbReference type="PANTHER" id="PTHR48046">
    <property type="entry name" value="UDP-GLYCOSYLTRANSFERASE 72E1"/>
    <property type="match status" value="1"/>
</dbReference>
<accession>A0A2I0H1R1</accession>
<feature type="region of interest" description="Disordered" evidence="2">
    <location>
        <begin position="59"/>
        <end position="88"/>
    </location>
</feature>
<name>A0A2I0H1R1_PUNGR</name>